<comment type="caution">
    <text evidence="2">The sequence shown here is derived from an EMBL/GenBank/DDBJ whole genome shotgun (WGS) entry which is preliminary data.</text>
</comment>
<evidence type="ECO:0000313" key="2">
    <source>
        <dbReference type="EMBL" id="EFV04022.1"/>
    </source>
</evidence>
<dbReference type="InterPro" id="IPR038461">
    <property type="entry name" value="Schlafen_AlbA_2_dom_sf"/>
</dbReference>
<proteinExistence type="predicted"/>
<reference evidence="2 3" key="1">
    <citation type="submission" date="2010-12" db="EMBL/GenBank/DDBJ databases">
        <authorList>
            <person name="Muzny D."/>
            <person name="Qin X."/>
            <person name="Deng J."/>
            <person name="Jiang H."/>
            <person name="Liu Y."/>
            <person name="Qu J."/>
            <person name="Song X.-Z."/>
            <person name="Zhang L."/>
            <person name="Thornton R."/>
            <person name="Coyle M."/>
            <person name="Francisco L."/>
            <person name="Jackson L."/>
            <person name="Javaid M."/>
            <person name="Korchina V."/>
            <person name="Kovar C."/>
            <person name="Mata R."/>
            <person name="Mathew T."/>
            <person name="Ngo R."/>
            <person name="Nguyen L."/>
            <person name="Nguyen N."/>
            <person name="Okwuonu G."/>
            <person name="Ongeri F."/>
            <person name="Pham C."/>
            <person name="Simmons D."/>
            <person name="Wilczek-Boney K."/>
            <person name="Hale W."/>
            <person name="Jakkamsetti A."/>
            <person name="Pham P."/>
            <person name="Ruth R."/>
            <person name="San Lucas F."/>
            <person name="Warren J."/>
            <person name="Zhang J."/>
            <person name="Zhao Z."/>
            <person name="Zhou C."/>
            <person name="Zhu D."/>
            <person name="Lee S."/>
            <person name="Bess C."/>
            <person name="Blankenburg K."/>
            <person name="Forbes L."/>
            <person name="Fu Q."/>
            <person name="Gubbala S."/>
            <person name="Hirani K."/>
            <person name="Jayaseelan J.C."/>
            <person name="Lara F."/>
            <person name="Munidasa M."/>
            <person name="Palculict T."/>
            <person name="Patil S."/>
            <person name="Pu L.-L."/>
            <person name="Saada N."/>
            <person name="Tang L."/>
            <person name="Weissenberger G."/>
            <person name="Zhu Y."/>
            <person name="Hemphill L."/>
            <person name="Shang Y."/>
            <person name="Youmans B."/>
            <person name="Ayvaz T."/>
            <person name="Ross M."/>
            <person name="Santibanez J."/>
            <person name="Aqrawi P."/>
            <person name="Gross S."/>
            <person name="Joshi V."/>
            <person name="Fowler G."/>
            <person name="Nazareth L."/>
            <person name="Reid J."/>
            <person name="Worley K."/>
            <person name="Petrosino J."/>
            <person name="Highlander S."/>
            <person name="Gibbs R."/>
        </authorList>
    </citation>
    <scope>NUCLEOTIDE SEQUENCE [LARGE SCALE GENOMIC DNA]</scope>
    <source>
        <strain evidence="2 3">DSM 15606</strain>
    </source>
</reference>
<evidence type="ECO:0000313" key="3">
    <source>
        <dbReference type="Proteomes" id="UP000003874"/>
    </source>
</evidence>
<dbReference type="Pfam" id="PF04326">
    <property type="entry name" value="SLFN_AlbA_2"/>
    <property type="match status" value="1"/>
</dbReference>
<feature type="domain" description="Schlafen AlbA-2" evidence="1">
    <location>
        <begin position="39"/>
        <end position="72"/>
    </location>
</feature>
<protein>
    <submittedName>
        <fullName evidence="2">Putative toxin-antitoxin system, toxin component, Fic family</fullName>
    </submittedName>
</protein>
<sequence length="73" mass="8094">MKSDVLNNSFFVKYEKSYSCKKGMTIEKIQSRTKDLTFNCKSIQIEPKALAITIVAFANADDGTIVIGVSDNN</sequence>
<dbReference type="HOGENOM" id="CLU_2701741_0_0_10"/>
<evidence type="ECO:0000259" key="1">
    <source>
        <dbReference type="Pfam" id="PF04326"/>
    </source>
</evidence>
<organism evidence="2 3">
    <name type="scientific">Segatella salivae DSM 15606</name>
    <dbReference type="NCBI Taxonomy" id="888832"/>
    <lineage>
        <taxon>Bacteria</taxon>
        <taxon>Pseudomonadati</taxon>
        <taxon>Bacteroidota</taxon>
        <taxon>Bacteroidia</taxon>
        <taxon>Bacteroidales</taxon>
        <taxon>Prevotellaceae</taxon>
        <taxon>Segatella</taxon>
    </lineage>
</organism>
<dbReference type="STRING" id="888832.HMPREF9420_1840"/>
<accession>E6MQS2</accession>
<name>E6MQS2_9BACT</name>
<dbReference type="InterPro" id="IPR007421">
    <property type="entry name" value="Schlafen_AlbA_2_dom"/>
</dbReference>
<dbReference type="AlphaFoldDB" id="E6MQS2"/>
<dbReference type="EMBL" id="AEQO01000149">
    <property type="protein sequence ID" value="EFV04022.1"/>
    <property type="molecule type" value="Genomic_DNA"/>
</dbReference>
<keyword evidence="3" id="KW-1185">Reference proteome</keyword>
<gene>
    <name evidence="2" type="ORF">HMPREF9420_1840</name>
</gene>
<dbReference type="Gene3D" id="3.30.950.30">
    <property type="entry name" value="Schlafen, AAA domain"/>
    <property type="match status" value="1"/>
</dbReference>
<dbReference type="Proteomes" id="UP000003874">
    <property type="component" value="Unassembled WGS sequence"/>
</dbReference>